<dbReference type="Proteomes" id="UP000001250">
    <property type="component" value="Segment"/>
</dbReference>
<dbReference type="GeneID" id="5130599"/>
<organism evidence="1 2">
    <name type="scientific">Lactococcus phage Q54</name>
    <dbReference type="NCBI Taxonomy" id="382685"/>
    <lineage>
        <taxon>Viruses</taxon>
        <taxon>Duplodnaviria</taxon>
        <taxon>Heunggongvirae</taxon>
        <taxon>Uroviricota</taxon>
        <taxon>Caudoviricetes</taxon>
        <taxon>Questintvirus</taxon>
        <taxon>Questintvirus Q54</taxon>
    </lineage>
</organism>
<dbReference type="KEGG" id="vg:5130599"/>
<dbReference type="RefSeq" id="YP_762572.1">
    <property type="nucleotide sequence ID" value="NC_008364.1"/>
</dbReference>
<proteinExistence type="predicted"/>
<protein>
    <submittedName>
        <fullName evidence="1">Uncharacterized protein</fullName>
    </submittedName>
</protein>
<name>Q0GXW9_9CAUD</name>
<sequence>MTPQEKTVLKAKFIQSAMKHGATLKEAETAYKIFTEKYKVEY</sequence>
<reference evidence="1 2" key="1">
    <citation type="journal article" date="2006" name="J. Bacteriol.">
        <title>Genome sequence and global gene expression of Q54, a new phage species linking the 936 and c2 phage species of Lactococcus lactis.</title>
        <authorList>
            <person name="Fortier L.C."/>
            <person name="Bransi A."/>
            <person name="Moineau S."/>
        </authorList>
    </citation>
    <scope>NUCLEOTIDE SEQUENCE</scope>
</reference>
<keyword evidence="2" id="KW-1185">Reference proteome</keyword>
<dbReference type="EMBL" id="DQ490056">
    <property type="protein sequence ID" value="ABF22557.1"/>
    <property type="molecule type" value="Genomic_DNA"/>
</dbReference>
<evidence type="ECO:0000313" key="2">
    <source>
        <dbReference type="Proteomes" id="UP000001250"/>
    </source>
</evidence>
<accession>Q0GXW9</accession>
<evidence type="ECO:0000313" key="1">
    <source>
        <dbReference type="EMBL" id="ABF22557.1"/>
    </source>
</evidence>